<dbReference type="EMBL" id="JAATEO010000012">
    <property type="protein sequence ID" value="NJP32954.1"/>
    <property type="molecule type" value="Genomic_DNA"/>
</dbReference>
<reference evidence="1 2" key="1">
    <citation type="submission" date="2020-03" db="EMBL/GenBank/DDBJ databases">
        <title>WGS of actinomycetes isolated from Thailand.</title>
        <authorList>
            <person name="Thawai C."/>
        </authorList>
    </citation>
    <scope>NUCLEOTIDE SEQUENCE [LARGE SCALE GENOMIC DNA]</scope>
    <source>
        <strain evidence="1 2">HSS6-12</strain>
    </source>
</reference>
<dbReference type="InterPro" id="IPR011200">
    <property type="entry name" value="UCP012608"/>
</dbReference>
<gene>
    <name evidence="1" type="ORF">HCJ94_13390</name>
</gene>
<proteinExistence type="predicted"/>
<keyword evidence="2" id="KW-1185">Reference proteome</keyword>
<organism evidence="1 2">
    <name type="scientific">Micromonospora thermarum</name>
    <dbReference type="NCBI Taxonomy" id="2720024"/>
    <lineage>
        <taxon>Bacteria</taxon>
        <taxon>Bacillati</taxon>
        <taxon>Actinomycetota</taxon>
        <taxon>Actinomycetes</taxon>
        <taxon>Micromonosporales</taxon>
        <taxon>Micromonosporaceae</taxon>
        <taxon>Micromonospora</taxon>
    </lineage>
</organism>
<accession>A0ABX0Z7M1</accession>
<dbReference type="Pfam" id="PF10094">
    <property type="entry name" value="DUF2332"/>
    <property type="match status" value="1"/>
</dbReference>
<comment type="caution">
    <text evidence="1">The sequence shown here is derived from an EMBL/GenBank/DDBJ whole genome shotgun (WGS) entry which is preliminary data.</text>
</comment>
<evidence type="ECO:0000313" key="1">
    <source>
        <dbReference type="EMBL" id="NJP32954.1"/>
    </source>
</evidence>
<dbReference type="Proteomes" id="UP000783871">
    <property type="component" value="Unassembled WGS sequence"/>
</dbReference>
<sequence length="375" mass="39422">MASIVGMRGPTAASALPAGRARTLAQVYRHFGEVDAARTSPLYERVAVALSESDEALRAIEAAPARRRHPTLILAALHDLALAGRAPALAAAYAAGDSDTAAGAAIDTLLRMTDAVVAIAVRRRTRTNETGRHAVLYPAIAEAARRVGANAVGLIDVGCSAGLNLNVDRVGITYSNGQSLGDPSSPVQLPCSIVGDRSIPTRAMPEVVARVGVDLDPVDVTDADDARWLRACLWPDQPARVASLEAEMALAATAPPLLLQGDPVEVMPDAFARVPADALPVVTTTWALSRFPPKSRLRFLHRLQEAAAGRAVAWVSAEGVGVAPTIPTLGDRRASGHSIIGLAVFDRSAPRAEAIGRCWSRGRLLAWLGDSHVER</sequence>
<protein>
    <submittedName>
        <fullName evidence="1">DUF2332 domain-containing protein</fullName>
    </submittedName>
</protein>
<evidence type="ECO:0000313" key="2">
    <source>
        <dbReference type="Proteomes" id="UP000783871"/>
    </source>
</evidence>
<name>A0ABX0Z7M1_9ACTN</name>